<comment type="caution">
    <text evidence="4">The sequence shown here is derived from an EMBL/GenBank/DDBJ whole genome shotgun (WGS) entry which is preliminary data.</text>
</comment>
<dbReference type="InterPro" id="IPR057670">
    <property type="entry name" value="SH3_retrovirus"/>
</dbReference>
<evidence type="ECO:0000259" key="2">
    <source>
        <dbReference type="Pfam" id="PF07727"/>
    </source>
</evidence>
<dbReference type="Pfam" id="PF07727">
    <property type="entry name" value="RVT_2"/>
    <property type="match status" value="1"/>
</dbReference>
<proteinExistence type="predicted"/>
<evidence type="ECO:0000313" key="5">
    <source>
        <dbReference type="Proteomes" id="UP000321393"/>
    </source>
</evidence>
<dbReference type="Proteomes" id="UP000321393">
    <property type="component" value="Unassembled WGS sequence"/>
</dbReference>
<organism evidence="4 5">
    <name type="scientific">Cucumis melo var. makuwa</name>
    <name type="common">Oriental melon</name>
    <dbReference type="NCBI Taxonomy" id="1194695"/>
    <lineage>
        <taxon>Eukaryota</taxon>
        <taxon>Viridiplantae</taxon>
        <taxon>Streptophyta</taxon>
        <taxon>Embryophyta</taxon>
        <taxon>Tracheophyta</taxon>
        <taxon>Spermatophyta</taxon>
        <taxon>Magnoliopsida</taxon>
        <taxon>eudicotyledons</taxon>
        <taxon>Gunneridae</taxon>
        <taxon>Pentapetalae</taxon>
        <taxon>rosids</taxon>
        <taxon>fabids</taxon>
        <taxon>Cucurbitales</taxon>
        <taxon>Cucurbitaceae</taxon>
        <taxon>Benincaseae</taxon>
        <taxon>Cucumis</taxon>
    </lineage>
</organism>
<dbReference type="AlphaFoldDB" id="A0A5A7UZJ0"/>
<feature type="compositionally biased region" description="Polar residues" evidence="1">
    <location>
        <begin position="85"/>
        <end position="101"/>
    </location>
</feature>
<accession>A0A5A7UZJ0</accession>
<dbReference type="EMBL" id="SSTE01006607">
    <property type="protein sequence ID" value="KAA0059005.1"/>
    <property type="molecule type" value="Genomic_DNA"/>
</dbReference>
<sequence>MNIPNWNLVLVYVVSWVMAHKYKGFRCWDLISQRLRISRHVTFWEHRMFSSLSSFHTSLSSPHSYFTDPSINLFPTPDSPPNTTPCPTLTSELTQSHTTSAPPDLPSVSCEELASAPCEEPAPAPVRRSTRVRETPSHLQEYHYYSTIMSLDEPSSYKEASTNPLWQQAMNEELQALEKTHTWDYVDLPPGKKPIGCKWIFKIKAHSDGSTERYKARLVAKGYSQEYDIDYEETFAPVARTTSVRSLLAIAAAK</sequence>
<name>A0A5A7UZJ0_CUCMM</name>
<reference evidence="4 5" key="1">
    <citation type="submission" date="2019-08" db="EMBL/GenBank/DDBJ databases">
        <title>Draft genome sequences of two oriental melons (Cucumis melo L. var makuwa).</title>
        <authorList>
            <person name="Kwon S.-Y."/>
        </authorList>
    </citation>
    <scope>NUCLEOTIDE SEQUENCE [LARGE SCALE GENOMIC DNA]</scope>
    <source>
        <strain evidence="5">cv. SW 3</strain>
        <tissue evidence="4">Leaf</tissue>
    </source>
</reference>
<dbReference type="STRING" id="1194695.A0A5A7UZJ0"/>
<feature type="domain" description="Retroviral polymerase SH3-like" evidence="3">
    <location>
        <begin position="20"/>
        <end position="54"/>
    </location>
</feature>
<evidence type="ECO:0000256" key="1">
    <source>
        <dbReference type="SAM" id="MobiDB-lite"/>
    </source>
</evidence>
<feature type="domain" description="Reverse transcriptase Ty1/copia-type" evidence="2">
    <location>
        <begin position="181"/>
        <end position="253"/>
    </location>
</feature>
<evidence type="ECO:0000259" key="3">
    <source>
        <dbReference type="Pfam" id="PF25597"/>
    </source>
</evidence>
<gene>
    <name evidence="4" type="ORF">E6C27_scaffold233G00230</name>
</gene>
<feature type="region of interest" description="Disordered" evidence="1">
    <location>
        <begin position="72"/>
        <end position="106"/>
    </location>
</feature>
<evidence type="ECO:0000313" key="4">
    <source>
        <dbReference type="EMBL" id="KAA0059005.1"/>
    </source>
</evidence>
<dbReference type="InterPro" id="IPR013103">
    <property type="entry name" value="RVT_2"/>
</dbReference>
<protein>
    <submittedName>
        <fullName evidence="4">Retrotransposon protein</fullName>
    </submittedName>
</protein>
<dbReference type="OrthoDB" id="411615at2759"/>
<dbReference type="Pfam" id="PF25597">
    <property type="entry name" value="SH3_retrovirus"/>
    <property type="match status" value="1"/>
</dbReference>